<dbReference type="Pfam" id="PF07762">
    <property type="entry name" value="DUF1618"/>
    <property type="match status" value="1"/>
</dbReference>
<dbReference type="AlphaFoldDB" id="A0ABC8X102"/>
<proteinExistence type="predicted"/>
<reference evidence="3" key="1">
    <citation type="submission" date="2024-06" db="EMBL/GenBank/DDBJ databases">
        <authorList>
            <person name="Ryan C."/>
        </authorList>
    </citation>
    <scope>NUCLEOTIDE SEQUENCE [LARGE SCALE GENOMIC DNA]</scope>
</reference>
<sequence length="481" mass="54606">MSAAGGFPNWVLLEPFVFRRDDESFPDESKAPIKASGVTSWGACFSITFSIAKPPHISQLYARLPRPGFLGPEVMTPLAILATHRHLVLLGVETLTPELLGCQNFFIYNAENPSSLLQMLPLCTESNIVCDDGSSLPASSTPRSTPRLLDSGSMGIWIQGKCFVVAELSRCQPSDCSKVFAEIYLLRCMSSKRYWLRSSSESKWAFLRAEILSTKPYDEDLWQLCLWQTDTVIPFQHWLCWIDYHQGILFYDMMELEVDTHTLSFLRFPQDESHPTIKRTARSSSFYRGASVVDQGRALKFVNVTRDDGVLFGALKPGSGFTITCNTLMLGDGISASSMKWVEDYTVTSKELWDTNKDRLPRDILMFPRVDIERPYVVHFLLIEFGYAKKKMWVVSIDMNTSTVESFFKYIDGWEGLQGDDADLIMDKSMSPMPFLPCEFPRFCNLSRIRRGHRFGSDFGAEFQIRARPKACAKPGVRNEH</sequence>
<name>A0ABC8X102_9POAL</name>
<evidence type="ECO:0000259" key="1">
    <source>
        <dbReference type="Pfam" id="PF07762"/>
    </source>
</evidence>
<feature type="domain" description="DUF1618" evidence="1">
    <location>
        <begin position="241"/>
        <end position="379"/>
    </location>
</feature>
<organism evidence="2 3">
    <name type="scientific">Urochloa decumbens</name>
    <dbReference type="NCBI Taxonomy" id="240449"/>
    <lineage>
        <taxon>Eukaryota</taxon>
        <taxon>Viridiplantae</taxon>
        <taxon>Streptophyta</taxon>
        <taxon>Embryophyta</taxon>
        <taxon>Tracheophyta</taxon>
        <taxon>Spermatophyta</taxon>
        <taxon>Magnoliopsida</taxon>
        <taxon>Liliopsida</taxon>
        <taxon>Poales</taxon>
        <taxon>Poaceae</taxon>
        <taxon>PACMAD clade</taxon>
        <taxon>Panicoideae</taxon>
        <taxon>Panicodae</taxon>
        <taxon>Paniceae</taxon>
        <taxon>Melinidinae</taxon>
        <taxon>Urochloa</taxon>
    </lineage>
</organism>
<dbReference type="PANTHER" id="PTHR33074">
    <property type="entry name" value="EXPRESSED PROTEIN-RELATED"/>
    <property type="match status" value="1"/>
</dbReference>
<keyword evidence="3" id="KW-1185">Reference proteome</keyword>
<evidence type="ECO:0000313" key="3">
    <source>
        <dbReference type="Proteomes" id="UP001497457"/>
    </source>
</evidence>
<reference evidence="2 3" key="2">
    <citation type="submission" date="2024-10" db="EMBL/GenBank/DDBJ databases">
        <authorList>
            <person name="Ryan C."/>
        </authorList>
    </citation>
    <scope>NUCLEOTIDE SEQUENCE [LARGE SCALE GENOMIC DNA]</scope>
</reference>
<gene>
    <name evidence="2" type="ORF">URODEC1_LOCUS19493</name>
</gene>
<protein>
    <recommendedName>
        <fullName evidence="1">DUF1618 domain-containing protein</fullName>
    </recommendedName>
</protein>
<dbReference type="Proteomes" id="UP001497457">
    <property type="component" value="Chromosome 13rd"/>
</dbReference>
<evidence type="ECO:0000313" key="2">
    <source>
        <dbReference type="EMBL" id="CAL4918958.1"/>
    </source>
</evidence>
<dbReference type="EMBL" id="OZ075123">
    <property type="protein sequence ID" value="CAL4918958.1"/>
    <property type="molecule type" value="Genomic_DNA"/>
</dbReference>
<accession>A0ABC8X102</accession>
<dbReference type="InterPro" id="IPR011676">
    <property type="entry name" value="DUF1618"/>
</dbReference>
<dbReference type="PANTHER" id="PTHR33074:SF128">
    <property type="entry name" value="EXPRESSED PROTEIN"/>
    <property type="match status" value="1"/>
</dbReference>